<dbReference type="RefSeq" id="WP_183956551.1">
    <property type="nucleotide sequence ID" value="NZ_JACIEB010000010.1"/>
</dbReference>
<protein>
    <recommendedName>
        <fullName evidence="3">DUF3572 family protein</fullName>
    </recommendedName>
</protein>
<gene>
    <name evidence="1" type="ORF">GGR44_003309</name>
</gene>
<sequence>MRPHGENGKGGAGEQAQTLALMALGWTLSDGARADRLLALTGLDSQALRDGLDNGAVLGAVLGFLADHEPDLIVCAAELGVDPADLIAARRALGA</sequence>
<evidence type="ECO:0000313" key="2">
    <source>
        <dbReference type="Proteomes" id="UP000552757"/>
    </source>
</evidence>
<evidence type="ECO:0000313" key="1">
    <source>
        <dbReference type="EMBL" id="MBB3983613.1"/>
    </source>
</evidence>
<dbReference type="InterPro" id="IPR021955">
    <property type="entry name" value="DUF3572"/>
</dbReference>
<accession>A0A7W6GQJ7</accession>
<name>A0A7W6GQJ7_9SPHN</name>
<comment type="caution">
    <text evidence="1">The sequence shown here is derived from an EMBL/GenBank/DDBJ whole genome shotgun (WGS) entry which is preliminary data.</text>
</comment>
<dbReference type="Pfam" id="PF12096">
    <property type="entry name" value="DUF3572"/>
    <property type="match status" value="1"/>
</dbReference>
<organism evidence="1 2">
    <name type="scientific">Sphingobium fontiphilum</name>
    <dbReference type="NCBI Taxonomy" id="944425"/>
    <lineage>
        <taxon>Bacteria</taxon>
        <taxon>Pseudomonadati</taxon>
        <taxon>Pseudomonadota</taxon>
        <taxon>Alphaproteobacteria</taxon>
        <taxon>Sphingomonadales</taxon>
        <taxon>Sphingomonadaceae</taxon>
        <taxon>Sphingobium</taxon>
    </lineage>
</organism>
<dbReference type="Proteomes" id="UP000552757">
    <property type="component" value="Unassembled WGS sequence"/>
</dbReference>
<dbReference type="EMBL" id="JACIEB010000010">
    <property type="protein sequence ID" value="MBB3983613.1"/>
    <property type="molecule type" value="Genomic_DNA"/>
</dbReference>
<reference evidence="1 2" key="1">
    <citation type="submission" date="2020-08" db="EMBL/GenBank/DDBJ databases">
        <title>Genomic Encyclopedia of Type Strains, Phase IV (KMG-IV): sequencing the most valuable type-strain genomes for metagenomic binning, comparative biology and taxonomic classification.</title>
        <authorList>
            <person name="Goeker M."/>
        </authorList>
    </citation>
    <scope>NUCLEOTIDE SEQUENCE [LARGE SCALE GENOMIC DNA]</scope>
    <source>
        <strain evidence="1 2">DSM 29348</strain>
    </source>
</reference>
<evidence type="ECO:0008006" key="3">
    <source>
        <dbReference type="Google" id="ProtNLM"/>
    </source>
</evidence>
<proteinExistence type="predicted"/>
<dbReference type="AlphaFoldDB" id="A0A7W6GQJ7"/>
<keyword evidence="2" id="KW-1185">Reference proteome</keyword>